<evidence type="ECO:0000313" key="1">
    <source>
        <dbReference type="EMBL" id="KAL0951084.1"/>
    </source>
</evidence>
<accession>A0ABR3J623</accession>
<protein>
    <submittedName>
        <fullName evidence="1">Uncharacterized protein</fullName>
    </submittedName>
</protein>
<name>A0ABR3J623_9AGAR</name>
<dbReference type="EMBL" id="JASNQZ010000011">
    <property type="protein sequence ID" value="KAL0951084.1"/>
    <property type="molecule type" value="Genomic_DNA"/>
</dbReference>
<comment type="caution">
    <text evidence="1">The sequence shown here is derived from an EMBL/GenBank/DDBJ whole genome shotgun (WGS) entry which is preliminary data.</text>
</comment>
<keyword evidence="2" id="KW-1185">Reference proteome</keyword>
<dbReference type="Proteomes" id="UP001556367">
    <property type="component" value="Unassembled WGS sequence"/>
</dbReference>
<gene>
    <name evidence="1" type="ORF">HGRIS_007822</name>
</gene>
<evidence type="ECO:0000313" key="2">
    <source>
        <dbReference type="Proteomes" id="UP001556367"/>
    </source>
</evidence>
<reference evidence="2" key="1">
    <citation type="submission" date="2024-06" db="EMBL/GenBank/DDBJ databases">
        <title>Multi-omics analyses provide insights into the biosynthesis of the anticancer antibiotic pleurotin in Hohenbuehelia grisea.</title>
        <authorList>
            <person name="Weaver J.A."/>
            <person name="Alberti F."/>
        </authorList>
    </citation>
    <scope>NUCLEOTIDE SEQUENCE [LARGE SCALE GENOMIC DNA]</scope>
    <source>
        <strain evidence="2">T-177</strain>
    </source>
</reference>
<sequence length="116" mass="12940">MPTSTIPFEVLFEVSNDSPDATTLQSLRSDPDDEFESGGAIILLNAHESVSLVLNAGSTYHYVLKQNSRKAQILVKAWRDTQLKTTNIFEGQIQQDEYPMEGITIIPTSTTSNERH</sequence>
<proteinExistence type="predicted"/>
<organism evidence="1 2">
    <name type="scientific">Hohenbuehelia grisea</name>
    <dbReference type="NCBI Taxonomy" id="104357"/>
    <lineage>
        <taxon>Eukaryota</taxon>
        <taxon>Fungi</taxon>
        <taxon>Dikarya</taxon>
        <taxon>Basidiomycota</taxon>
        <taxon>Agaricomycotina</taxon>
        <taxon>Agaricomycetes</taxon>
        <taxon>Agaricomycetidae</taxon>
        <taxon>Agaricales</taxon>
        <taxon>Pleurotineae</taxon>
        <taxon>Pleurotaceae</taxon>
        <taxon>Hohenbuehelia</taxon>
    </lineage>
</organism>